<dbReference type="EMBL" id="LXFE01000126">
    <property type="protein sequence ID" value="OLL26992.1"/>
    <property type="molecule type" value="Genomic_DNA"/>
</dbReference>
<dbReference type="InterPro" id="IPR000253">
    <property type="entry name" value="FHA_dom"/>
</dbReference>
<evidence type="ECO:0000313" key="8">
    <source>
        <dbReference type="EMBL" id="OLL26992.1"/>
    </source>
</evidence>
<keyword evidence="8" id="KW-0418">Kinase</keyword>
<accession>A0A1U7LWR7</accession>
<dbReference type="SUPFAM" id="SSF56112">
    <property type="entry name" value="Protein kinase-like (PK-like)"/>
    <property type="match status" value="1"/>
</dbReference>
<gene>
    <name evidence="8" type="ORF">NEOLI_000007</name>
</gene>
<evidence type="ECO:0000256" key="1">
    <source>
        <dbReference type="ARBA" id="ARBA00005575"/>
    </source>
</evidence>
<dbReference type="PROSITE" id="PS50006">
    <property type="entry name" value="FHA_DOMAIN"/>
    <property type="match status" value="1"/>
</dbReference>
<evidence type="ECO:0000256" key="4">
    <source>
        <dbReference type="PROSITE-ProRule" id="PRU10141"/>
    </source>
</evidence>
<dbReference type="PROSITE" id="PS00107">
    <property type="entry name" value="PROTEIN_KINASE_ATP"/>
    <property type="match status" value="1"/>
</dbReference>
<keyword evidence="5" id="KW-0723">Serine/threonine-protein kinase</keyword>
<dbReference type="SMART" id="SM00240">
    <property type="entry name" value="FHA"/>
    <property type="match status" value="1"/>
</dbReference>
<dbReference type="Gene3D" id="2.60.200.20">
    <property type="match status" value="1"/>
</dbReference>
<feature type="domain" description="FHA" evidence="6">
    <location>
        <begin position="61"/>
        <end position="115"/>
    </location>
</feature>
<reference evidence="8 9" key="1">
    <citation type="submission" date="2016-04" db="EMBL/GenBank/DDBJ databases">
        <title>Evolutionary innovation and constraint leading to complex multicellularity in the Ascomycota.</title>
        <authorList>
            <person name="Cisse O."/>
            <person name="Nguyen A."/>
            <person name="Hewitt D.A."/>
            <person name="Jedd G."/>
            <person name="Stajich J.E."/>
        </authorList>
    </citation>
    <scope>NUCLEOTIDE SEQUENCE [LARGE SCALE GENOMIC DNA]</scope>
    <source>
        <strain evidence="8 9">DAH-3</strain>
    </source>
</reference>
<dbReference type="GO" id="GO:0030998">
    <property type="term" value="C:linear element"/>
    <property type="evidence" value="ECO:0007669"/>
    <property type="project" value="EnsemblFungi"/>
</dbReference>
<dbReference type="Pfam" id="PF00069">
    <property type="entry name" value="Pkinase"/>
    <property type="match status" value="1"/>
</dbReference>
<dbReference type="GO" id="GO:0010845">
    <property type="term" value="P:positive regulation of reciprocal meiotic recombination"/>
    <property type="evidence" value="ECO:0007669"/>
    <property type="project" value="EnsemblFungi"/>
</dbReference>
<dbReference type="InterPro" id="IPR017441">
    <property type="entry name" value="Protein_kinase_ATP_BS"/>
</dbReference>
<evidence type="ECO:0000256" key="2">
    <source>
        <dbReference type="ARBA" id="ARBA00022741"/>
    </source>
</evidence>
<dbReference type="GO" id="GO:0004674">
    <property type="term" value="F:protein serine/threonine kinase activity"/>
    <property type="evidence" value="ECO:0007669"/>
    <property type="project" value="UniProtKB-KW"/>
</dbReference>
<proteinExistence type="inferred from homology"/>
<organism evidence="8 9">
    <name type="scientific">Neolecta irregularis (strain DAH-3)</name>
    <dbReference type="NCBI Taxonomy" id="1198029"/>
    <lineage>
        <taxon>Eukaryota</taxon>
        <taxon>Fungi</taxon>
        <taxon>Dikarya</taxon>
        <taxon>Ascomycota</taxon>
        <taxon>Taphrinomycotina</taxon>
        <taxon>Neolectales</taxon>
        <taxon>Neolectaceae</taxon>
        <taxon>Neolecta</taxon>
    </lineage>
</organism>
<evidence type="ECO:0000259" key="6">
    <source>
        <dbReference type="PROSITE" id="PS50006"/>
    </source>
</evidence>
<dbReference type="InterPro" id="IPR008984">
    <property type="entry name" value="SMAD_FHA_dom_sf"/>
</dbReference>
<name>A0A1U7LWR7_NEOID</name>
<keyword evidence="8" id="KW-0808">Transferase</keyword>
<dbReference type="OMA" id="HKHLGYV"/>
<dbReference type="InterPro" id="IPR011009">
    <property type="entry name" value="Kinase-like_dom_sf"/>
</dbReference>
<dbReference type="InterPro" id="IPR000719">
    <property type="entry name" value="Prot_kinase_dom"/>
</dbReference>
<dbReference type="PROSITE" id="PS50011">
    <property type="entry name" value="PROTEIN_KINASE_DOM"/>
    <property type="match status" value="1"/>
</dbReference>
<dbReference type="Pfam" id="PF00498">
    <property type="entry name" value="FHA"/>
    <property type="match status" value="1"/>
</dbReference>
<evidence type="ECO:0000256" key="3">
    <source>
        <dbReference type="ARBA" id="ARBA00022840"/>
    </source>
</evidence>
<keyword evidence="3 4" id="KW-0067">ATP-binding</keyword>
<dbReference type="AlphaFoldDB" id="A0A1U7LWR7"/>
<protein>
    <submittedName>
        <fullName evidence="8">Meiosis-specific serine/threonine-protein kinase mek1</fullName>
    </submittedName>
</protein>
<dbReference type="GO" id="GO:0007131">
    <property type="term" value="P:reciprocal meiotic recombination"/>
    <property type="evidence" value="ECO:0007669"/>
    <property type="project" value="EnsemblFungi"/>
</dbReference>
<dbReference type="GO" id="GO:0005524">
    <property type="term" value="F:ATP binding"/>
    <property type="evidence" value="ECO:0007669"/>
    <property type="project" value="UniProtKB-UniRule"/>
</dbReference>
<comment type="caution">
    <text evidence="8">The sequence shown here is derived from an EMBL/GenBank/DDBJ whole genome shotgun (WGS) entry which is preliminary data.</text>
</comment>
<dbReference type="SMART" id="SM00220">
    <property type="entry name" value="S_TKc"/>
    <property type="match status" value="1"/>
</dbReference>
<comment type="similarity">
    <text evidence="1">Belongs to the protein kinase superfamily. CAMK Ser/Thr protein kinase family. CHEK2 subfamily.</text>
</comment>
<dbReference type="GO" id="GO:1904514">
    <property type="term" value="P:positive regulation of initiation of premeiotic DNA replication"/>
    <property type="evidence" value="ECO:0007669"/>
    <property type="project" value="EnsemblFungi"/>
</dbReference>
<evidence type="ECO:0000259" key="7">
    <source>
        <dbReference type="PROSITE" id="PS50011"/>
    </source>
</evidence>
<evidence type="ECO:0000256" key="5">
    <source>
        <dbReference type="RuleBase" id="RU000304"/>
    </source>
</evidence>
<dbReference type="FunFam" id="1.10.510.10:FF:000571">
    <property type="entry name" value="Maternal embryonic leucine zipper kinase"/>
    <property type="match status" value="1"/>
</dbReference>
<dbReference type="PANTHER" id="PTHR24347">
    <property type="entry name" value="SERINE/THREONINE-PROTEIN KINASE"/>
    <property type="match status" value="1"/>
</dbReference>
<dbReference type="Proteomes" id="UP000186594">
    <property type="component" value="Unassembled WGS sequence"/>
</dbReference>
<dbReference type="InterPro" id="IPR008271">
    <property type="entry name" value="Ser/Thr_kinase_AS"/>
</dbReference>
<dbReference type="STRING" id="1198029.A0A1U7LWR7"/>
<feature type="domain" description="Protein kinase" evidence="7">
    <location>
        <begin position="165"/>
        <end position="424"/>
    </location>
</feature>
<dbReference type="GO" id="GO:0051598">
    <property type="term" value="P:meiotic recombination checkpoint signaling"/>
    <property type="evidence" value="ECO:0007669"/>
    <property type="project" value="EnsemblFungi"/>
</dbReference>
<keyword evidence="2 4" id="KW-0547">Nucleotide-binding</keyword>
<sequence>MSVYFAHHARSKATERLGELEILEPYTTIEEQRIEEGRCATLTQVAKDFEKAWSIKTNGALTVGRVHTCDITINHQFVSNYHFRIYTVFISHELDLLVYCEDQSSNGTFVNKVLIGKGRSLLLNDGDKIEIRHASTFIFNQTLRKQKNVKDILGEDKQFIDQHYNMTSRLLGSGGFGKLYMATSCSTGAQVACKIMKREKMIEKGAQYAQEVDILKKLSHANVIAVRTCFLTTSKVYLFEDLIPGGDLLSFFNRHNCYIPEVDTIFIVFQVLQALAYLHSHHVAHRDLKLENIMLLSDSPPAIVLTDFGGARKFDSLGRMNTVIGTMGYTAPEVFSNRVGGNGYGEEVDMWSLGVVIHILLSGIHPFGDSCDVESPAVVMERVSKGLLDLSASCWKDITNEGVIGCFAGSRLFRQRLRLLSNSN</sequence>
<feature type="binding site" evidence="4">
    <location>
        <position position="194"/>
    </location>
    <ligand>
        <name>ATP</name>
        <dbReference type="ChEBI" id="CHEBI:30616"/>
    </ligand>
</feature>
<dbReference type="Gene3D" id="1.10.510.10">
    <property type="entry name" value="Transferase(Phosphotransferase) domain 1"/>
    <property type="match status" value="1"/>
</dbReference>
<evidence type="ECO:0000313" key="9">
    <source>
        <dbReference type="Proteomes" id="UP000186594"/>
    </source>
</evidence>
<dbReference type="SUPFAM" id="SSF49879">
    <property type="entry name" value="SMAD/FHA domain"/>
    <property type="match status" value="1"/>
</dbReference>
<dbReference type="PROSITE" id="PS00108">
    <property type="entry name" value="PROTEIN_KINASE_ST"/>
    <property type="match status" value="1"/>
</dbReference>
<keyword evidence="9" id="KW-1185">Reference proteome</keyword>
<dbReference type="OrthoDB" id="74764at2759"/>
<dbReference type="CDD" id="cd22670">
    <property type="entry name" value="FHA_MEK1-like"/>
    <property type="match status" value="1"/>
</dbReference>